<dbReference type="Proteomes" id="UP000559182">
    <property type="component" value="Unassembled WGS sequence"/>
</dbReference>
<dbReference type="AlphaFoldDB" id="A0A839NA52"/>
<organism evidence="3 4">
    <name type="scientific">Flexivirga oryzae</name>
    <dbReference type="NCBI Taxonomy" id="1794944"/>
    <lineage>
        <taxon>Bacteria</taxon>
        <taxon>Bacillati</taxon>
        <taxon>Actinomycetota</taxon>
        <taxon>Actinomycetes</taxon>
        <taxon>Micrococcales</taxon>
        <taxon>Dermacoccaceae</taxon>
        <taxon>Flexivirga</taxon>
    </lineage>
</organism>
<name>A0A839NA52_9MICO</name>
<evidence type="ECO:0000313" key="3">
    <source>
        <dbReference type="EMBL" id="MBB2894107.1"/>
    </source>
</evidence>
<protein>
    <submittedName>
        <fullName evidence="3">Uncharacterized protein</fullName>
    </submittedName>
</protein>
<proteinExistence type="predicted"/>
<evidence type="ECO:0000256" key="1">
    <source>
        <dbReference type="SAM" id="MobiDB-lite"/>
    </source>
</evidence>
<evidence type="ECO:0000313" key="2">
    <source>
        <dbReference type="EMBL" id="MBB2894103.1"/>
    </source>
</evidence>
<gene>
    <name evidence="2" type="ORF">FHU39_004139</name>
    <name evidence="3" type="ORF">FHU39_004143</name>
</gene>
<accession>A0A839NA52</accession>
<comment type="caution">
    <text evidence="3">The sequence shown here is derived from an EMBL/GenBank/DDBJ whole genome shotgun (WGS) entry which is preliminary data.</text>
</comment>
<sequence>MNTTQSLNGKHTHQGRSEAGFSGKVRAFFREQQDAHELLLEKQAPWLSRR</sequence>
<dbReference type="RefSeq" id="WP_183322552.1">
    <property type="nucleotide sequence ID" value="NZ_JACHVQ010000004.1"/>
</dbReference>
<keyword evidence="4" id="KW-1185">Reference proteome</keyword>
<feature type="region of interest" description="Disordered" evidence="1">
    <location>
        <begin position="1"/>
        <end position="20"/>
    </location>
</feature>
<evidence type="ECO:0000313" key="4">
    <source>
        <dbReference type="Proteomes" id="UP000559182"/>
    </source>
</evidence>
<dbReference type="EMBL" id="JACHVQ010000004">
    <property type="protein sequence ID" value="MBB2894107.1"/>
    <property type="molecule type" value="Genomic_DNA"/>
</dbReference>
<reference evidence="3 4" key="1">
    <citation type="submission" date="2020-08" db="EMBL/GenBank/DDBJ databases">
        <title>Sequencing the genomes of 1000 actinobacteria strains.</title>
        <authorList>
            <person name="Klenk H.-P."/>
        </authorList>
    </citation>
    <scope>NUCLEOTIDE SEQUENCE [LARGE SCALE GENOMIC DNA]</scope>
    <source>
        <strain evidence="3 4">DSM 105369</strain>
    </source>
</reference>
<dbReference type="EMBL" id="JACHVQ010000004">
    <property type="protein sequence ID" value="MBB2894103.1"/>
    <property type="molecule type" value="Genomic_DNA"/>
</dbReference>